<dbReference type="VEuPathDB" id="VectorBase:BGLAX_029752"/>
<dbReference type="KEGG" id="bgt:106055264"/>
<dbReference type="VEuPathDB" id="VectorBase:BGLB028008"/>
<reference evidence="2" key="1">
    <citation type="submission" date="2020-05" db="UniProtKB">
        <authorList>
            <consortium name="EnsemblMetazoa"/>
        </authorList>
    </citation>
    <scope>IDENTIFICATION</scope>
    <source>
        <strain evidence="2">BB02</strain>
    </source>
</reference>
<keyword evidence="1" id="KW-0472">Membrane</keyword>
<evidence type="ECO:0000313" key="3">
    <source>
        <dbReference type="Proteomes" id="UP000076420"/>
    </source>
</evidence>
<feature type="transmembrane region" description="Helical" evidence="1">
    <location>
        <begin position="85"/>
        <end position="108"/>
    </location>
</feature>
<keyword evidence="1" id="KW-0812">Transmembrane</keyword>
<dbReference type="Proteomes" id="UP000076420">
    <property type="component" value="Unassembled WGS sequence"/>
</dbReference>
<name>A0A2C9L885_BIOGL</name>
<accession>A0A2C9L885</accession>
<evidence type="ECO:0000256" key="1">
    <source>
        <dbReference type="SAM" id="Phobius"/>
    </source>
</evidence>
<keyword evidence="1" id="KW-1133">Transmembrane helix</keyword>
<protein>
    <submittedName>
        <fullName evidence="2">Uncharacterized protein</fullName>
    </submittedName>
</protein>
<proteinExistence type="predicted"/>
<dbReference type="AlphaFoldDB" id="A0A2C9L885"/>
<evidence type="ECO:0000313" key="2">
    <source>
        <dbReference type="EnsemblMetazoa" id="BGLB028008-PA"/>
    </source>
</evidence>
<gene>
    <name evidence="2" type="primary">106055264</name>
</gene>
<dbReference type="EnsemblMetazoa" id="BGLB028008-RA">
    <property type="protein sequence ID" value="BGLB028008-PA"/>
    <property type="gene ID" value="BGLB028008"/>
</dbReference>
<sequence>MAMIVLVIDKIEDLPCRSHIMDPETRQRSESETNVVTYSTIFQSKRSFTLGYQLCNSRNLERTIYCHTETDELKSVEAEPDTFNFFLLANTCILVVLLLMIVILILWLKRYRGFRSKSKSRHELSLLEMKSLFEGSKSMHEICSIHQNSINCDFGPCVCRRSDRNIMYVFLNITAYGHLSGAKIKAKAVYPNKTIYHGEEQISEFYGNKNLQFYMAYFSHEATMDHRMKMG</sequence>
<organism evidence="2 3">
    <name type="scientific">Biomphalaria glabrata</name>
    <name type="common">Bloodfluke planorb</name>
    <name type="synonym">Freshwater snail</name>
    <dbReference type="NCBI Taxonomy" id="6526"/>
    <lineage>
        <taxon>Eukaryota</taxon>
        <taxon>Metazoa</taxon>
        <taxon>Spiralia</taxon>
        <taxon>Lophotrochozoa</taxon>
        <taxon>Mollusca</taxon>
        <taxon>Gastropoda</taxon>
        <taxon>Heterobranchia</taxon>
        <taxon>Euthyneura</taxon>
        <taxon>Panpulmonata</taxon>
        <taxon>Hygrophila</taxon>
        <taxon>Lymnaeoidea</taxon>
        <taxon>Planorbidae</taxon>
        <taxon>Biomphalaria</taxon>
    </lineage>
</organism>